<sequence length="103" mass="11133">MDADNRLVLTGTVVTTPAMSRSPAGVPHCEFALEHQSQQMEADFPRRAWCYVTVIASGHGIQPQTVNLTKGSVANVTGFISHHRTPNGVGKLVLHAQQIEMIA</sequence>
<dbReference type="PROSITE" id="PS50935">
    <property type="entry name" value="SSB"/>
    <property type="match status" value="1"/>
</dbReference>
<dbReference type="Proteomes" id="UP000252558">
    <property type="component" value="Unassembled WGS sequence"/>
</dbReference>
<dbReference type="PIRSF" id="PIRSF003135">
    <property type="entry name" value="Primosomal_n"/>
    <property type="match status" value="1"/>
</dbReference>
<dbReference type="InterPro" id="IPR000424">
    <property type="entry name" value="Primosome_PriB/ssb"/>
</dbReference>
<dbReference type="GO" id="GO:1990077">
    <property type="term" value="C:primosome complex"/>
    <property type="evidence" value="ECO:0007669"/>
    <property type="project" value="UniProtKB-UniRule"/>
</dbReference>
<dbReference type="EMBL" id="QPID01000002">
    <property type="protein sequence ID" value="RCU51520.1"/>
    <property type="molecule type" value="Genomic_DNA"/>
</dbReference>
<protein>
    <recommendedName>
        <fullName evidence="4">Replication restart protein PriB</fullName>
    </recommendedName>
</protein>
<dbReference type="OrthoDB" id="9180733at2"/>
<dbReference type="InterPro" id="IPR012340">
    <property type="entry name" value="NA-bd_OB-fold"/>
</dbReference>
<proteinExistence type="inferred from homology"/>
<evidence type="ECO:0000313" key="6">
    <source>
        <dbReference type="Proteomes" id="UP000252558"/>
    </source>
</evidence>
<keyword evidence="6" id="KW-1185">Reference proteome</keyword>
<gene>
    <name evidence="4 5" type="primary">priB</name>
    <name evidence="5" type="ORF">DU002_03350</name>
</gene>
<organism evidence="5 6">
    <name type="scientific">Corallincola holothuriorum</name>
    <dbReference type="NCBI Taxonomy" id="2282215"/>
    <lineage>
        <taxon>Bacteria</taxon>
        <taxon>Pseudomonadati</taxon>
        <taxon>Pseudomonadota</taxon>
        <taxon>Gammaproteobacteria</taxon>
        <taxon>Alteromonadales</taxon>
        <taxon>Psychromonadaceae</taxon>
        <taxon>Corallincola</taxon>
    </lineage>
</organism>
<dbReference type="AlphaFoldDB" id="A0A368NN56"/>
<comment type="subunit">
    <text evidence="4">Homodimer. Interacts with PriA and DnaT. Component of the replication restart primosome. Primosome assembly occurs via a 'hand-off' mechanism. PriA binds to replication forks, subsequently PriB then DnaT bind; DnaT then displaces ssDNA to generate the helicase loading substrate.</text>
</comment>
<evidence type="ECO:0000256" key="3">
    <source>
        <dbReference type="ARBA" id="ARBA00023125"/>
    </source>
</evidence>
<evidence type="ECO:0000256" key="4">
    <source>
        <dbReference type="HAMAP-Rule" id="MF_00720"/>
    </source>
</evidence>
<comment type="similarity">
    <text evidence="4">Belongs to the PriB family.</text>
</comment>
<name>A0A368NN56_9GAMM</name>
<evidence type="ECO:0000313" key="5">
    <source>
        <dbReference type="EMBL" id="RCU51520.1"/>
    </source>
</evidence>
<keyword evidence="2 4" id="KW-0235">DNA replication</keyword>
<evidence type="ECO:0000256" key="2">
    <source>
        <dbReference type="ARBA" id="ARBA00022705"/>
    </source>
</evidence>
<comment type="caution">
    <text evidence="5">The sequence shown here is derived from an EMBL/GenBank/DDBJ whole genome shotgun (WGS) entry which is preliminary data.</text>
</comment>
<dbReference type="RefSeq" id="WP_114336949.1">
    <property type="nucleotide sequence ID" value="NZ_QPID01000002.1"/>
</dbReference>
<reference evidence="5 6" key="1">
    <citation type="submission" date="2018-07" db="EMBL/GenBank/DDBJ databases">
        <title>Corallincola holothuriorum sp. nov., a new facultative anaerobe isolated from sea cucumber Apostichopus japonicus.</title>
        <authorList>
            <person name="Xia H."/>
        </authorList>
    </citation>
    <scope>NUCLEOTIDE SEQUENCE [LARGE SCALE GENOMIC DNA]</scope>
    <source>
        <strain evidence="5 6">C4</strain>
    </source>
</reference>
<dbReference type="SUPFAM" id="SSF50249">
    <property type="entry name" value="Nucleic acid-binding proteins"/>
    <property type="match status" value="1"/>
</dbReference>
<dbReference type="InterPro" id="IPR023646">
    <property type="entry name" value="Prisomal_replication_PriB"/>
</dbReference>
<evidence type="ECO:0000256" key="1">
    <source>
        <dbReference type="ARBA" id="ARBA00022515"/>
    </source>
</evidence>
<keyword evidence="3 4" id="KW-0238">DNA-binding</keyword>
<dbReference type="HAMAP" id="MF_00720">
    <property type="entry name" value="PriB"/>
    <property type="match status" value="1"/>
</dbReference>
<dbReference type="Pfam" id="PF22657">
    <property type="entry name" value="SSB_1"/>
    <property type="match status" value="1"/>
</dbReference>
<dbReference type="GO" id="GO:0006269">
    <property type="term" value="P:DNA replication, synthesis of primer"/>
    <property type="evidence" value="ECO:0007669"/>
    <property type="project" value="UniProtKB-KW"/>
</dbReference>
<keyword evidence="1 4" id="KW-0639">Primosome</keyword>
<comment type="function">
    <text evidence="4">Involved in the restart of stalled replication forks, which reloads the replicative helicase on sites other than the origin of replication; the PriA-PriB pathway is the major replication restart pathway. During primosome assembly it facilitates complex formation between PriA and DnaT on DNA; stabilizes PriA on DNA. Stimulates the DNA unwinding activity of PriA helicase.</text>
</comment>
<dbReference type="Gene3D" id="2.40.50.140">
    <property type="entry name" value="Nucleic acid-binding proteins"/>
    <property type="match status" value="1"/>
</dbReference>
<dbReference type="GO" id="GO:0003697">
    <property type="term" value="F:single-stranded DNA binding"/>
    <property type="evidence" value="ECO:0007669"/>
    <property type="project" value="UniProtKB-UniRule"/>
</dbReference>
<dbReference type="NCBIfam" id="TIGR04418">
    <property type="entry name" value="PriB_gamma"/>
    <property type="match status" value="1"/>
</dbReference>
<accession>A0A368NN56</accession>